<dbReference type="SUPFAM" id="SSF50129">
    <property type="entry name" value="GroES-like"/>
    <property type="match status" value="1"/>
</dbReference>
<comment type="pathway">
    <text evidence="2">Carbohydrate degradation.</text>
</comment>
<comment type="caution">
    <text evidence="12">The sequence shown here is derived from an EMBL/GenBank/DDBJ whole genome shotgun (WGS) entry which is preliminary data.</text>
</comment>
<dbReference type="PROSITE" id="PS00059">
    <property type="entry name" value="ADH_ZINC"/>
    <property type="match status" value="1"/>
</dbReference>
<dbReference type="PANTHER" id="PTHR43161:SF4">
    <property type="entry name" value="D-XYLULOSE REDUCTASE"/>
    <property type="match status" value="1"/>
</dbReference>
<evidence type="ECO:0000256" key="7">
    <source>
        <dbReference type="ARBA" id="ARBA00023027"/>
    </source>
</evidence>
<protein>
    <recommendedName>
        <fullName evidence="14">Enoyl reductase (ER) domain-containing protein</fullName>
    </recommendedName>
</protein>
<evidence type="ECO:0000313" key="13">
    <source>
        <dbReference type="Proteomes" id="UP001345691"/>
    </source>
</evidence>
<dbReference type="EMBL" id="JAVRRF010000003">
    <property type="protein sequence ID" value="KAK5066832.1"/>
    <property type="molecule type" value="Genomic_DNA"/>
</dbReference>
<sequence>MAPYLDEITNQPPQSDKQSHASSNDRTTYKLSSDRNQIPNPSLQVTASRTIKLTSAPIHTPSRGEVLIHVKATGLCGSDIHFWRSGCIGPLTVDGDCILGHEAAGIIVAVGEGVTHFKPGDRVAIEPGVACETECFLCRSGRYNLCDEVRFAGVYPHPGTMQRLKCHPARWVHKLPDKLTYAQGALLEPLSVVLHAISSCRLTLGWPALVCGAGPIGLIALAAARSSGAHPLVITDLEPKRLDFARKFVPGCQTYLIRGDLDTRANADGVRALFGVGPRDPKYGASENEYDAPATVLECTGVESSVVTAAYACRRAGTVMVVGVGKSVMNNIPFMHLSLAEIELKFINRYRDTWPAGIRALSGGILNLDLLITHTFPLDRAVEAMELAGDVTKGSIKVQVIDENVDVLPDA</sequence>
<dbReference type="CDD" id="cd05285">
    <property type="entry name" value="sorbitol_DH"/>
    <property type="match status" value="1"/>
</dbReference>
<evidence type="ECO:0000256" key="2">
    <source>
        <dbReference type="ARBA" id="ARBA00004921"/>
    </source>
</evidence>
<evidence type="ECO:0000259" key="10">
    <source>
        <dbReference type="Pfam" id="PF00107"/>
    </source>
</evidence>
<dbReference type="Proteomes" id="UP001345691">
    <property type="component" value="Unassembled WGS sequence"/>
</dbReference>
<feature type="region of interest" description="Disordered" evidence="9">
    <location>
        <begin position="1"/>
        <end position="41"/>
    </location>
</feature>
<dbReference type="PANTHER" id="PTHR43161">
    <property type="entry name" value="SORBITOL DEHYDROGENASE"/>
    <property type="match status" value="1"/>
</dbReference>
<evidence type="ECO:0000256" key="8">
    <source>
        <dbReference type="RuleBase" id="RU361277"/>
    </source>
</evidence>
<evidence type="ECO:0000259" key="11">
    <source>
        <dbReference type="Pfam" id="PF08240"/>
    </source>
</evidence>
<dbReference type="InterPro" id="IPR013154">
    <property type="entry name" value="ADH-like_N"/>
</dbReference>
<dbReference type="InterPro" id="IPR011032">
    <property type="entry name" value="GroES-like_sf"/>
</dbReference>
<gene>
    <name evidence="12" type="ORF">LTR69_002180</name>
</gene>
<evidence type="ECO:0000256" key="9">
    <source>
        <dbReference type="SAM" id="MobiDB-lite"/>
    </source>
</evidence>
<dbReference type="Gene3D" id="3.40.50.720">
    <property type="entry name" value="NAD(P)-binding Rossmann-like Domain"/>
    <property type="match status" value="1"/>
</dbReference>
<dbReference type="InterPro" id="IPR013149">
    <property type="entry name" value="ADH-like_C"/>
</dbReference>
<keyword evidence="6" id="KW-0560">Oxidoreductase</keyword>
<dbReference type="Pfam" id="PF00107">
    <property type="entry name" value="ADH_zinc_N"/>
    <property type="match status" value="1"/>
</dbReference>
<feature type="compositionally biased region" description="Polar residues" evidence="9">
    <location>
        <begin position="8"/>
        <end position="41"/>
    </location>
</feature>
<keyword evidence="7" id="KW-0520">NAD</keyword>
<comment type="cofactor">
    <cofactor evidence="1 8">
        <name>Zn(2+)</name>
        <dbReference type="ChEBI" id="CHEBI:29105"/>
    </cofactor>
</comment>
<dbReference type="SUPFAM" id="SSF51735">
    <property type="entry name" value="NAD(P)-binding Rossmann-fold domains"/>
    <property type="match status" value="1"/>
</dbReference>
<evidence type="ECO:0008006" key="14">
    <source>
        <dbReference type="Google" id="ProtNLM"/>
    </source>
</evidence>
<evidence type="ECO:0000256" key="3">
    <source>
        <dbReference type="ARBA" id="ARBA00008072"/>
    </source>
</evidence>
<dbReference type="Pfam" id="PF08240">
    <property type="entry name" value="ADH_N"/>
    <property type="match status" value="1"/>
</dbReference>
<reference evidence="12 13" key="1">
    <citation type="submission" date="2023-08" db="EMBL/GenBank/DDBJ databases">
        <title>Black Yeasts Isolated from many extreme environments.</title>
        <authorList>
            <person name="Coleine C."/>
            <person name="Stajich J.E."/>
            <person name="Selbmann L."/>
        </authorList>
    </citation>
    <scope>NUCLEOTIDE SEQUENCE [LARGE SCALE GENOMIC DNA]</scope>
    <source>
        <strain evidence="12 13">CCFEE 6328</strain>
    </source>
</reference>
<dbReference type="InterPro" id="IPR036291">
    <property type="entry name" value="NAD(P)-bd_dom_sf"/>
</dbReference>
<name>A0ABR0JLJ0_9EURO</name>
<accession>A0ABR0JLJ0</accession>
<feature type="domain" description="Alcohol dehydrogenase-like N-terminal" evidence="11">
    <location>
        <begin position="63"/>
        <end position="177"/>
    </location>
</feature>
<keyword evidence="5 8" id="KW-0862">Zinc</keyword>
<evidence type="ECO:0000256" key="5">
    <source>
        <dbReference type="ARBA" id="ARBA00022833"/>
    </source>
</evidence>
<comment type="similarity">
    <text evidence="3 8">Belongs to the zinc-containing alcohol dehydrogenase family.</text>
</comment>
<keyword evidence="13" id="KW-1185">Reference proteome</keyword>
<feature type="domain" description="Alcohol dehydrogenase-like C-terminal" evidence="10">
    <location>
        <begin position="215"/>
        <end position="361"/>
    </location>
</feature>
<proteinExistence type="inferred from homology"/>
<evidence type="ECO:0000256" key="6">
    <source>
        <dbReference type="ARBA" id="ARBA00023002"/>
    </source>
</evidence>
<evidence type="ECO:0000256" key="1">
    <source>
        <dbReference type="ARBA" id="ARBA00001947"/>
    </source>
</evidence>
<keyword evidence="4 8" id="KW-0479">Metal-binding</keyword>
<evidence type="ECO:0000313" key="12">
    <source>
        <dbReference type="EMBL" id="KAK5066832.1"/>
    </source>
</evidence>
<organism evidence="12 13">
    <name type="scientific">Exophiala sideris</name>
    <dbReference type="NCBI Taxonomy" id="1016849"/>
    <lineage>
        <taxon>Eukaryota</taxon>
        <taxon>Fungi</taxon>
        <taxon>Dikarya</taxon>
        <taxon>Ascomycota</taxon>
        <taxon>Pezizomycotina</taxon>
        <taxon>Eurotiomycetes</taxon>
        <taxon>Chaetothyriomycetidae</taxon>
        <taxon>Chaetothyriales</taxon>
        <taxon>Herpotrichiellaceae</taxon>
        <taxon>Exophiala</taxon>
    </lineage>
</organism>
<dbReference type="InterPro" id="IPR002328">
    <property type="entry name" value="ADH_Zn_CS"/>
</dbReference>
<dbReference type="Gene3D" id="3.90.180.10">
    <property type="entry name" value="Medium-chain alcohol dehydrogenases, catalytic domain"/>
    <property type="match status" value="1"/>
</dbReference>
<dbReference type="InterPro" id="IPR045306">
    <property type="entry name" value="SDH-like"/>
</dbReference>
<evidence type="ECO:0000256" key="4">
    <source>
        <dbReference type="ARBA" id="ARBA00022723"/>
    </source>
</evidence>